<dbReference type="GeneID" id="97224992"/>
<evidence type="ECO:0000313" key="4">
    <source>
        <dbReference type="Proteomes" id="UP000784064"/>
    </source>
</evidence>
<evidence type="ECO:0000313" key="1">
    <source>
        <dbReference type="EMBL" id="MBM9914307.1"/>
    </source>
</evidence>
<sequence length="278" mass="30676">MKFSWKAASLLAVLICGGGLWLLDSYVGEDVDPLQSADHEDHLLQPYSDAMAGMKAHRDAEAMASMKKPPQQRTLTVREAFAGDPRLIALSVEEAAWMDRHHYPKAADLAEAESIDPRQLAGTRDPRLLTIAGSAFKKRGEYMLAMSQHFDAGAHGALYAYQQGAVAERALYEERFGPTNRDSAGVLRARLEVPLALGDHTVQYLMDTVMADVDAMASPKQVQIQSREFLRALAEDARLQGLAPPSVDPRPNAAQWNDLYQLSRSGVADQLVTIYERQ</sequence>
<dbReference type="Proteomes" id="UP000749453">
    <property type="component" value="Unassembled WGS sequence"/>
</dbReference>
<dbReference type="EMBL" id="JAFFTB010000004">
    <property type="protein sequence ID" value="MBM9937002.1"/>
    <property type="molecule type" value="Genomic_DNA"/>
</dbReference>
<accession>A0AAW4GHX4</accession>
<gene>
    <name evidence="1" type="ORF">JJW18_12590</name>
    <name evidence="2" type="ORF">JJW19_02490</name>
</gene>
<dbReference type="AlphaFoldDB" id="A0AAW4GHX4"/>
<keyword evidence="3" id="KW-1185">Reference proteome</keyword>
<comment type="caution">
    <text evidence="1">The sequence shown here is derived from an EMBL/GenBank/DDBJ whole genome shotgun (WGS) entry which is preliminary data.</text>
</comment>
<protein>
    <submittedName>
        <fullName evidence="1">Uncharacterized protein</fullName>
    </submittedName>
</protein>
<evidence type="ECO:0000313" key="2">
    <source>
        <dbReference type="EMBL" id="MBM9937002.1"/>
    </source>
</evidence>
<dbReference type="RefSeq" id="WP_205405290.1">
    <property type="nucleotide sequence ID" value="NZ_CP167120.1"/>
</dbReference>
<reference evidence="1" key="2">
    <citation type="submission" date="2021-01" db="EMBL/GenBank/DDBJ databases">
        <authorList>
            <person name="Yu Y."/>
        </authorList>
    </citation>
    <scope>NUCLEOTIDE SEQUENCE</scope>
    <source>
        <strain evidence="1">As-5</strain>
        <strain evidence="2">As-6</strain>
    </source>
</reference>
<organism evidence="1 4">
    <name type="scientific">Stenotrophomonas lactitubi</name>
    <dbReference type="NCBI Taxonomy" id="2045214"/>
    <lineage>
        <taxon>Bacteria</taxon>
        <taxon>Pseudomonadati</taxon>
        <taxon>Pseudomonadota</taxon>
        <taxon>Gammaproteobacteria</taxon>
        <taxon>Lysobacterales</taxon>
        <taxon>Lysobacteraceae</taxon>
        <taxon>Stenotrophomonas</taxon>
    </lineage>
</organism>
<evidence type="ECO:0000313" key="3">
    <source>
        <dbReference type="Proteomes" id="UP000749453"/>
    </source>
</evidence>
<reference evidence="3" key="1">
    <citation type="submission" date="2021-01" db="EMBL/GenBank/DDBJ databases">
        <title>Stenotrophomonas maltophilia.</title>
        <authorList>
            <person name="Yu Y."/>
        </authorList>
    </citation>
    <scope>NUCLEOTIDE SEQUENCE [LARGE SCALE GENOMIC DNA]</scope>
    <source>
        <strain evidence="3">As-6</strain>
    </source>
</reference>
<dbReference type="Proteomes" id="UP000784064">
    <property type="component" value="Unassembled WGS sequence"/>
</dbReference>
<proteinExistence type="predicted"/>
<dbReference type="EMBL" id="JAFFTA010000018">
    <property type="protein sequence ID" value="MBM9914307.1"/>
    <property type="molecule type" value="Genomic_DNA"/>
</dbReference>
<name>A0AAW4GHX4_9GAMM</name>